<dbReference type="EMBL" id="CAMXCS010000007">
    <property type="protein sequence ID" value="CAI3956300.1"/>
    <property type="molecule type" value="Genomic_DNA"/>
</dbReference>
<dbReference type="EMBL" id="CAMXCM010000007">
    <property type="protein sequence ID" value="CAI3953882.1"/>
    <property type="molecule type" value="Genomic_DNA"/>
</dbReference>
<organism evidence="1 3">
    <name type="scientific">Commensalibacter communis</name>
    <dbReference type="NCBI Taxonomy" id="2972786"/>
    <lineage>
        <taxon>Bacteria</taxon>
        <taxon>Pseudomonadati</taxon>
        <taxon>Pseudomonadota</taxon>
        <taxon>Alphaproteobacteria</taxon>
        <taxon>Acetobacterales</taxon>
        <taxon>Acetobacteraceae</taxon>
    </lineage>
</organism>
<protein>
    <submittedName>
        <fullName evidence="1">Uncharacterized protein</fullName>
    </submittedName>
</protein>
<evidence type="ECO:0000313" key="1">
    <source>
        <dbReference type="EMBL" id="CAI3953882.1"/>
    </source>
</evidence>
<reference evidence="1" key="1">
    <citation type="submission" date="2022-10" db="EMBL/GenBank/DDBJ databases">
        <authorList>
            <person name="Botero Cardona J."/>
        </authorList>
    </citation>
    <scope>NUCLEOTIDE SEQUENCE</scope>
    <source>
        <strain evidence="1">LMG 31819</strain>
        <strain evidence="2">R-53529</strain>
    </source>
</reference>
<keyword evidence="4" id="KW-1185">Reference proteome</keyword>
<evidence type="ECO:0000313" key="3">
    <source>
        <dbReference type="Proteomes" id="UP001154255"/>
    </source>
</evidence>
<dbReference type="RefSeq" id="WP_271790436.1">
    <property type="nucleotide sequence ID" value="NZ_CAMXCM010000007.1"/>
</dbReference>
<name>A0A9W4X7C3_9PROT</name>
<dbReference type="Proteomes" id="UP001154255">
    <property type="component" value="Unassembled WGS sequence"/>
</dbReference>
<dbReference type="AlphaFoldDB" id="A0A9W4X7C3"/>
<dbReference type="Proteomes" id="UP001154259">
    <property type="component" value="Unassembled WGS sequence"/>
</dbReference>
<gene>
    <name evidence="2" type="ORF">R53529_LOCUS2015</name>
    <name evidence="1" type="ORF">R53530_LOCUS1997</name>
</gene>
<sequence length="106" mass="12460">MSKVLFRINKTSLDYNEVHGKTTLSIKSCLPRYGVNRFDDEMRDLYCPLLPYFWVKVFIGKPLYIHFKNTALVDGQYIYEADQYRLKPPDEKEHLCSGLLFFDQGG</sequence>
<accession>A0A9W4X7C3</accession>
<evidence type="ECO:0000313" key="2">
    <source>
        <dbReference type="EMBL" id="CAI3956300.1"/>
    </source>
</evidence>
<comment type="caution">
    <text evidence="1">The sequence shown here is derived from an EMBL/GenBank/DDBJ whole genome shotgun (WGS) entry which is preliminary data.</text>
</comment>
<evidence type="ECO:0000313" key="4">
    <source>
        <dbReference type="Proteomes" id="UP001154259"/>
    </source>
</evidence>
<proteinExistence type="predicted"/>